<dbReference type="Pfam" id="PF23189">
    <property type="entry name" value="UPF0261_C"/>
    <property type="match status" value="1"/>
</dbReference>
<accession>A0AAV6N9I8</accession>
<dbReference type="CDD" id="cd15488">
    <property type="entry name" value="Tm-1-like"/>
    <property type="match status" value="1"/>
</dbReference>
<feature type="region of interest" description="Disordered" evidence="1">
    <location>
        <begin position="95"/>
        <end position="129"/>
    </location>
</feature>
<evidence type="ECO:0000313" key="3">
    <source>
        <dbReference type="EMBL" id="KAG6594812.1"/>
    </source>
</evidence>
<dbReference type="Pfam" id="PF09370">
    <property type="entry name" value="PEP_hydrolase"/>
    <property type="match status" value="1"/>
</dbReference>
<feature type="domain" description="HMA" evidence="2">
    <location>
        <begin position="26"/>
        <end position="93"/>
    </location>
</feature>
<dbReference type="InterPro" id="IPR006121">
    <property type="entry name" value="HMA_dom"/>
</dbReference>
<dbReference type="InterPro" id="IPR044122">
    <property type="entry name" value="UPF0261_N"/>
</dbReference>
<protein>
    <submittedName>
        <fullName evidence="3">ToMV susceptible protein tm-1(GCR26)</fullName>
    </submittedName>
</protein>
<dbReference type="InterPro" id="IPR009215">
    <property type="entry name" value="TIM-br_IGPS-like"/>
</dbReference>
<name>A0AAV6N9I8_9ROSI</name>
<keyword evidence="4" id="KW-1185">Reference proteome</keyword>
<dbReference type="EMBL" id="JAGKQH010000007">
    <property type="protein sequence ID" value="KAG6594812.1"/>
    <property type="molecule type" value="Genomic_DNA"/>
</dbReference>
<organism evidence="3 4">
    <name type="scientific">Cucurbita argyrosperma subsp. sororia</name>
    <dbReference type="NCBI Taxonomy" id="37648"/>
    <lineage>
        <taxon>Eukaryota</taxon>
        <taxon>Viridiplantae</taxon>
        <taxon>Streptophyta</taxon>
        <taxon>Embryophyta</taxon>
        <taxon>Tracheophyta</taxon>
        <taxon>Spermatophyta</taxon>
        <taxon>Magnoliopsida</taxon>
        <taxon>eudicotyledons</taxon>
        <taxon>Gunneridae</taxon>
        <taxon>Pentapetalae</taxon>
        <taxon>rosids</taxon>
        <taxon>fabids</taxon>
        <taxon>Cucurbitales</taxon>
        <taxon>Cucurbitaceae</taxon>
        <taxon>Cucurbiteae</taxon>
        <taxon>Cucurbita</taxon>
    </lineage>
</organism>
<comment type="caution">
    <text evidence="3">The sequence shown here is derived from an EMBL/GenBank/DDBJ whole genome shotgun (WGS) entry which is preliminary data.</text>
</comment>
<dbReference type="PROSITE" id="PS50846">
    <property type="entry name" value="HMA_2"/>
    <property type="match status" value="1"/>
</dbReference>
<proteinExistence type="predicted"/>
<dbReference type="Proteomes" id="UP000685013">
    <property type="component" value="Chromosome 7"/>
</dbReference>
<dbReference type="PANTHER" id="PTHR31862:SF1">
    <property type="entry name" value="UPF0261 DOMAIN PROTEIN (AFU_ORTHOLOGUE AFUA_1G10120)"/>
    <property type="match status" value="1"/>
</dbReference>
<dbReference type="InterPro" id="IPR056778">
    <property type="entry name" value="UPF0261_C"/>
</dbReference>
<dbReference type="Pfam" id="PF00403">
    <property type="entry name" value="HMA"/>
    <property type="match status" value="1"/>
</dbReference>
<dbReference type="GO" id="GO:0046872">
    <property type="term" value="F:metal ion binding"/>
    <property type="evidence" value="ECO:0007669"/>
    <property type="project" value="InterPro"/>
</dbReference>
<sequence>MATPFISIQFDEQTKALWLCFSLMALIKTVLKLDISCQKCKTKVLKAVTSLEDVDKVETDEAKGTIGVIGKADPYKIVKITRKAVSSAGKVVEVVSIGPPPKPDEKKPEEKKPDGKKPDPGALRTESLTMATRGESKTLRVFCIATADTKLEELRFVSDAVRSNLNFFARGSPYKVEVTVVDVSTSQQNVIESLDDFVFVSRDFVLSCYDHTRNHLPDDRGKAISIMSKALECFLSKVQEDGVIAGAIGLGGSGGTSLISSALKSLQIGIPKLIVSTIASGQTESYIGTSDLILFPSIVDVCGINSVSRVVFSNASAAFAGMVIGRLEKSNDSPEFNEKPTVGLTMFGVTTPCVNAVKERLLKEGYESLVFHATGIGGKAMESLVREGFIQGVLDITTTEVADYLMGGVMACDSSRFDAIIEKKIPLVLSVGALDMVNFGSIDTIPSNFHGRNIYEHNKQVTLMRTTVDENKKIAKFIADKMNNSSAKVRVCLPQKGISALDAPGKPLYDPKATATLIDELQKLIQSNNDRKVNVYPYHINDPEFSEVLVNSFLEITSKNTDSCGPKMVLAETSQDLKKTSFSESNLSAGRNIGYSPSDFPEKRPETLRRTRNILENLKAQMVKGVPIIGAGAGTGISAKFEEAGGVDLIVVYNSGRFRMAGRGSLAGLLPFADANAIVLEMANEVLPVVKTVPVLAGVCASDPFRRMDYFLKQVESIGFSGVQNFPTVGLFDGNFRQNLEETGMGYGLEVKMIEMAHKMGLLTTPYAFNQDEATEMAKAGADIIVAHMGLTTSGSIGAKTALSLEESVLRVQAIADAAHRINPNVLVLCHGGPISGPTEAAFILKRTNGVHGFYGASSMERLPVEQAITSTIQEYKSISMR</sequence>
<evidence type="ECO:0000313" key="4">
    <source>
        <dbReference type="Proteomes" id="UP000685013"/>
    </source>
</evidence>
<dbReference type="PANTHER" id="PTHR31862">
    <property type="entry name" value="UPF0261 DOMAIN PROTEIN (AFU_ORTHOLOGUE AFUA_1G10120)"/>
    <property type="match status" value="1"/>
</dbReference>
<feature type="non-terminal residue" evidence="3">
    <location>
        <position position="1"/>
    </location>
</feature>
<dbReference type="InterPro" id="IPR051353">
    <property type="entry name" value="Tobamovirus_resist_UPF0261"/>
</dbReference>
<dbReference type="Pfam" id="PF06792">
    <property type="entry name" value="UPF0261"/>
    <property type="match status" value="1"/>
</dbReference>
<evidence type="ECO:0000256" key="1">
    <source>
        <dbReference type="SAM" id="MobiDB-lite"/>
    </source>
</evidence>
<feature type="compositionally biased region" description="Basic and acidic residues" evidence="1">
    <location>
        <begin position="102"/>
        <end position="119"/>
    </location>
</feature>
<dbReference type="NCBIfam" id="NF002674">
    <property type="entry name" value="PRK02399.1-2"/>
    <property type="match status" value="1"/>
</dbReference>
<gene>
    <name evidence="3" type="primary">tm-1</name>
    <name evidence="3" type="ORF">SDJN03_11365</name>
</gene>
<evidence type="ECO:0000259" key="2">
    <source>
        <dbReference type="PROSITE" id="PS50846"/>
    </source>
</evidence>
<reference evidence="3 4" key="1">
    <citation type="journal article" date="2021" name="Hortic Res">
        <title>The domestication of Cucurbita argyrosperma as revealed by the genome of its wild relative.</title>
        <authorList>
            <person name="Barrera-Redondo J."/>
            <person name="Sanchez-de la Vega G."/>
            <person name="Aguirre-Liguori J.A."/>
            <person name="Castellanos-Morales G."/>
            <person name="Gutierrez-Guerrero Y.T."/>
            <person name="Aguirre-Dugua X."/>
            <person name="Aguirre-Planter E."/>
            <person name="Tenaillon M.I."/>
            <person name="Lira-Saade R."/>
            <person name="Eguiarte L.E."/>
        </authorList>
    </citation>
    <scope>NUCLEOTIDE SEQUENCE [LARGE SCALE GENOMIC DNA]</scope>
    <source>
        <strain evidence="3">JBR-2021</strain>
    </source>
</reference>
<dbReference type="AlphaFoldDB" id="A0AAV6N9I8"/>